<evidence type="ECO:0000313" key="2">
    <source>
        <dbReference type="Proteomes" id="UP000004199"/>
    </source>
</evidence>
<dbReference type="Pfam" id="PF02534">
    <property type="entry name" value="T4SS-DNA_transf"/>
    <property type="match status" value="1"/>
</dbReference>
<dbReference type="Proteomes" id="UP000004199">
    <property type="component" value="Unassembled WGS sequence"/>
</dbReference>
<protein>
    <submittedName>
        <fullName evidence="1">Uncharacterized protein</fullName>
    </submittedName>
</protein>
<dbReference type="InterPro" id="IPR003688">
    <property type="entry name" value="TraG/VirD4"/>
</dbReference>
<name>I6F8N6_SHIBO</name>
<dbReference type="AlphaFoldDB" id="I6F8N6"/>
<organism evidence="1 2">
    <name type="scientific">Shigella boydii 4444-74</name>
    <dbReference type="NCBI Taxonomy" id="766140"/>
    <lineage>
        <taxon>Bacteria</taxon>
        <taxon>Pseudomonadati</taxon>
        <taxon>Pseudomonadota</taxon>
        <taxon>Gammaproteobacteria</taxon>
        <taxon>Enterobacterales</taxon>
        <taxon>Enterobacteriaceae</taxon>
        <taxon>Shigella</taxon>
    </lineage>
</organism>
<accession>I6F8N6</accession>
<proteinExistence type="predicted"/>
<sequence>MKEKESTPVLCESPKGVGIVIPLVTSWPDSVVVMDVIHDDWKIKEEANEKAK</sequence>
<dbReference type="RefSeq" id="WP_005003288.1">
    <property type="nucleotide sequence ID" value="NZ_AKNB01000028.1"/>
</dbReference>
<reference evidence="1 2" key="1">
    <citation type="submission" date="2012-03" db="EMBL/GenBank/DDBJ databases">
        <authorList>
            <person name="Rasko D."/>
            <person name="Redman J."/>
            <person name="Daugherty S.C."/>
            <person name="Tallon L."/>
            <person name="Sadzewicz L."/>
            <person name="Jones K."/>
            <person name="Santana-Cruz I."/>
            <person name="Liu X."/>
        </authorList>
    </citation>
    <scope>NUCLEOTIDE SEQUENCE [LARGE SCALE GENOMIC DNA]</scope>
    <source>
        <strain evidence="1 2">4444-74</strain>
    </source>
</reference>
<dbReference type="GO" id="GO:0016020">
    <property type="term" value="C:membrane"/>
    <property type="evidence" value="ECO:0007669"/>
    <property type="project" value="InterPro"/>
</dbReference>
<gene>
    <name evidence="1" type="ORF">SB444474_5378</name>
</gene>
<evidence type="ECO:0000313" key="1">
    <source>
        <dbReference type="EMBL" id="EIQ52628.1"/>
    </source>
</evidence>
<comment type="caution">
    <text evidence="1">The sequence shown here is derived from an EMBL/GenBank/DDBJ whole genome shotgun (WGS) entry which is preliminary data.</text>
</comment>
<dbReference type="EMBL" id="AKNB01000028">
    <property type="protein sequence ID" value="EIQ52628.1"/>
    <property type="molecule type" value="Genomic_DNA"/>
</dbReference>